<sequence length="258" mass="29535">MNLELFGVAVDPPSMALSPMVAQHPLDDAWLGYATEKGIDRLIDEALLRVEVPRVVEAASGVWDVLMKDARRRVYEKKVPTDPRPALALEENAADNDAQQDQPVGSFETLLCRIEETDAPELVMCKLMGNLLWNDLRAIVKRRNFVDDSGPDLFGFEDCDQDELRVYDAMQWIYAFQDARPDEEIDGVTVVDVMVPFEFVCERLGWNAEWIRRVAARCLHQHFKGLLRTIEAFGDEGFLLKCERKLEDYVDVTGWRNQ</sequence>
<proteinExistence type="predicted"/>
<dbReference type="EMBL" id="CABPRY010000006">
    <property type="protein sequence ID" value="VVE16001.1"/>
    <property type="molecule type" value="Genomic_DNA"/>
</dbReference>
<evidence type="ECO:0000313" key="1">
    <source>
        <dbReference type="EMBL" id="VVE16001.1"/>
    </source>
</evidence>
<gene>
    <name evidence="1" type="ORF">PCE31107_02894</name>
</gene>
<organism evidence="1 2">
    <name type="scientific">Pandoraea cepalis</name>
    <dbReference type="NCBI Taxonomy" id="2508294"/>
    <lineage>
        <taxon>Bacteria</taxon>
        <taxon>Pseudomonadati</taxon>
        <taxon>Pseudomonadota</taxon>
        <taxon>Betaproteobacteria</taxon>
        <taxon>Burkholderiales</taxon>
        <taxon>Burkholderiaceae</taxon>
        <taxon>Pandoraea</taxon>
    </lineage>
</organism>
<reference evidence="1 2" key="1">
    <citation type="submission" date="2019-08" db="EMBL/GenBank/DDBJ databases">
        <authorList>
            <person name="Peeters C."/>
        </authorList>
    </citation>
    <scope>NUCLEOTIDE SEQUENCE [LARGE SCALE GENOMIC DNA]</scope>
    <source>
        <strain evidence="1 2">LMG 31107</strain>
    </source>
</reference>
<dbReference type="RefSeq" id="WP_150609250.1">
    <property type="nucleotide sequence ID" value="NZ_CABPRY010000006.1"/>
</dbReference>
<name>A0A5E4VV43_9BURK</name>
<accession>A0A5E4VV43</accession>
<protein>
    <submittedName>
        <fullName evidence="1">Uncharacterized protein</fullName>
    </submittedName>
</protein>
<dbReference type="Proteomes" id="UP000396788">
    <property type="component" value="Unassembled WGS sequence"/>
</dbReference>
<dbReference type="AlphaFoldDB" id="A0A5E4VV43"/>
<evidence type="ECO:0000313" key="2">
    <source>
        <dbReference type="Proteomes" id="UP000396788"/>
    </source>
</evidence>